<evidence type="ECO:0000313" key="4">
    <source>
        <dbReference type="Proteomes" id="UP001165524"/>
    </source>
</evidence>
<dbReference type="Proteomes" id="UP001165524">
    <property type="component" value="Unassembled WGS sequence"/>
</dbReference>
<feature type="signal peptide" evidence="2">
    <location>
        <begin position="1"/>
        <end position="16"/>
    </location>
</feature>
<proteinExistence type="predicted"/>
<dbReference type="PROSITE" id="PS51257">
    <property type="entry name" value="PROKAR_LIPOPROTEIN"/>
    <property type="match status" value="1"/>
</dbReference>
<sequence length="194" mass="20855">MIRRIALALATTALLAACGLSPQVVNLSPSPQVESTNVGQNRAVSVLARDAREGDAFGSRGGIYPETSLIRPGNDVPKAIYDAVTRGLQTQGFNAYNPTDGATHLEVRLVELAYVPGTGNVVNRVEVSALVEARASRGQLEHTGRYQSSVTHDMPMTPSARRNEDMINDVLERTLERLLADPKMLSFLAGNDSP</sequence>
<reference evidence="3" key="1">
    <citation type="submission" date="2022-04" db="EMBL/GenBank/DDBJ databases">
        <title>Alcanivorax sp. CY1518 draft genome sequence.</title>
        <authorList>
            <person name="Zhao G."/>
            <person name="An M."/>
        </authorList>
    </citation>
    <scope>NUCLEOTIDE SEQUENCE</scope>
    <source>
        <strain evidence="3">CY1518</strain>
    </source>
</reference>
<keyword evidence="2" id="KW-0732">Signal</keyword>
<dbReference type="EMBL" id="JALKII010000009">
    <property type="protein sequence ID" value="MCK0538513.1"/>
    <property type="molecule type" value="Genomic_DNA"/>
</dbReference>
<comment type="caution">
    <text evidence="3">The sequence shown here is derived from an EMBL/GenBank/DDBJ whole genome shotgun (WGS) entry which is preliminary data.</text>
</comment>
<evidence type="ECO:0000256" key="1">
    <source>
        <dbReference type="SAM" id="MobiDB-lite"/>
    </source>
</evidence>
<dbReference type="RefSeq" id="WP_246953213.1">
    <property type="nucleotide sequence ID" value="NZ_JALKII010000009.1"/>
</dbReference>
<name>A0ABT0E9J3_9GAMM</name>
<gene>
    <name evidence="3" type="ORF">MU846_12420</name>
</gene>
<evidence type="ECO:0000256" key="2">
    <source>
        <dbReference type="SAM" id="SignalP"/>
    </source>
</evidence>
<accession>A0ABT0E9J3</accession>
<organism evidence="3 4">
    <name type="scientific">Alcanivorax quisquiliarum</name>
    <dbReference type="NCBI Taxonomy" id="2933565"/>
    <lineage>
        <taxon>Bacteria</taxon>
        <taxon>Pseudomonadati</taxon>
        <taxon>Pseudomonadota</taxon>
        <taxon>Gammaproteobacteria</taxon>
        <taxon>Oceanospirillales</taxon>
        <taxon>Alcanivoracaceae</taxon>
        <taxon>Alcanivorax</taxon>
    </lineage>
</organism>
<dbReference type="Pfam" id="PF03923">
    <property type="entry name" value="Lipoprotein_16"/>
    <property type="match status" value="1"/>
</dbReference>
<keyword evidence="3" id="KW-0449">Lipoprotein</keyword>
<dbReference type="InterPro" id="IPR005619">
    <property type="entry name" value="Uncharacterised_YajG"/>
</dbReference>
<feature type="region of interest" description="Disordered" evidence="1">
    <location>
        <begin position="138"/>
        <end position="161"/>
    </location>
</feature>
<protein>
    <submittedName>
        <fullName evidence="3">YajG family lipoprotein</fullName>
    </submittedName>
</protein>
<feature type="chain" id="PRO_5047450093" evidence="2">
    <location>
        <begin position="17"/>
        <end position="194"/>
    </location>
</feature>
<evidence type="ECO:0000313" key="3">
    <source>
        <dbReference type="EMBL" id="MCK0538513.1"/>
    </source>
</evidence>
<keyword evidence="4" id="KW-1185">Reference proteome</keyword>